<evidence type="ECO:0000313" key="20">
    <source>
        <dbReference type="EMBL" id="KRM10772.1"/>
    </source>
</evidence>
<feature type="region of interest" description="Important for the catalytic mechanism of both phosphorylation and dephosphorylation" evidence="16">
    <location>
        <begin position="205"/>
        <end position="214"/>
    </location>
</feature>
<evidence type="ECO:0000256" key="13">
    <source>
        <dbReference type="ARBA" id="ARBA00023277"/>
    </source>
</evidence>
<evidence type="ECO:0000256" key="14">
    <source>
        <dbReference type="ARBA" id="ARBA00033012"/>
    </source>
</evidence>
<evidence type="ECO:0000256" key="7">
    <source>
        <dbReference type="ARBA" id="ARBA00022723"/>
    </source>
</evidence>
<evidence type="ECO:0000256" key="8">
    <source>
        <dbReference type="ARBA" id="ARBA00022741"/>
    </source>
</evidence>
<evidence type="ECO:0000256" key="11">
    <source>
        <dbReference type="ARBA" id="ARBA00022842"/>
    </source>
</evidence>
<dbReference type="AlphaFoldDB" id="A0A0R1W4E2"/>
<comment type="function">
    <text evidence="16">Catalyzes the ATP- as well as the pyrophosphate-dependent phosphorylation of a specific serine residue in HPr, a phosphocarrier protein of the phosphoenolpyruvate-dependent sugar phosphotransferase system (PTS). HprK/P also catalyzes the pyrophosphate-producing, inorganic phosphate-dependent dephosphorylation (phosphorolysis) of seryl-phosphorylated HPr (P-Ser-HPr). The two antagonistic activities of HprK/P are regulated by several intracellular metabolites, which change their concentration in response to the absence or presence of rapidly metabolisable carbon sources (glucose, fructose, etc.) in the growth medium. Therefore, by controlling the phosphorylation state of HPr, HPrK/P is a sensor enzyme that plays a major role in the regulation of carbon metabolism and sugar transport: it mediates carbon catabolite repression (CCR), and regulates PTS-catalyzed carbohydrate uptake and inducer exclusion.</text>
</comment>
<evidence type="ECO:0000256" key="5">
    <source>
        <dbReference type="ARBA" id="ARBA00022527"/>
    </source>
</evidence>
<dbReference type="PATRIC" id="fig|1423743.5.peg.2119"/>
<keyword evidence="12 16" id="KW-0511">Multifunctional enzyme</keyword>
<feature type="region of interest" description="Disordered" evidence="17">
    <location>
        <begin position="314"/>
        <end position="343"/>
    </location>
</feature>
<dbReference type="EC" id="2.7.11.-" evidence="16"/>
<feature type="active site" evidence="16">
    <location>
        <position position="163"/>
    </location>
</feature>
<dbReference type="Pfam" id="PF02603">
    <property type="entry name" value="Hpr_kinase_N"/>
    <property type="match status" value="1"/>
</dbReference>
<feature type="region of interest" description="Important for the catalytic mechanism of dephosphorylation" evidence="16">
    <location>
        <begin position="268"/>
        <end position="273"/>
    </location>
</feature>
<keyword evidence="9 16" id="KW-0418">Kinase</keyword>
<evidence type="ECO:0000256" key="16">
    <source>
        <dbReference type="HAMAP-Rule" id="MF_01249"/>
    </source>
</evidence>
<dbReference type="Proteomes" id="UP000051966">
    <property type="component" value="Unassembled WGS sequence"/>
</dbReference>
<dbReference type="Gene3D" id="3.40.1390.20">
    <property type="entry name" value="HprK N-terminal domain-like"/>
    <property type="match status" value="1"/>
</dbReference>
<evidence type="ECO:0000256" key="2">
    <source>
        <dbReference type="ARBA" id="ARBA00001946"/>
    </source>
</evidence>
<feature type="binding site" evidence="16">
    <location>
        <begin position="157"/>
        <end position="164"/>
    </location>
    <ligand>
        <name>ATP</name>
        <dbReference type="ChEBI" id="CHEBI:30616"/>
    </ligand>
</feature>
<keyword evidence="8 16" id="KW-0547">Nucleotide-binding</keyword>
<dbReference type="SUPFAM" id="SSF53795">
    <property type="entry name" value="PEP carboxykinase-like"/>
    <property type="match status" value="1"/>
</dbReference>
<dbReference type="GO" id="GO:0000155">
    <property type="term" value="F:phosphorelay sensor kinase activity"/>
    <property type="evidence" value="ECO:0007669"/>
    <property type="project" value="InterPro"/>
</dbReference>
<comment type="cofactor">
    <cofactor evidence="2 16">
        <name>Mg(2+)</name>
        <dbReference type="ChEBI" id="CHEBI:18420"/>
    </cofactor>
</comment>
<reference evidence="20 21" key="1">
    <citation type="journal article" date="2015" name="Genome Announc.">
        <title>Expanding the biotechnology potential of lactobacilli through comparative genomics of 213 strains and associated genera.</title>
        <authorList>
            <person name="Sun Z."/>
            <person name="Harris H.M."/>
            <person name="McCann A."/>
            <person name="Guo C."/>
            <person name="Argimon S."/>
            <person name="Zhang W."/>
            <person name="Yang X."/>
            <person name="Jeffery I.B."/>
            <person name="Cooney J.C."/>
            <person name="Kagawa T.F."/>
            <person name="Liu W."/>
            <person name="Song Y."/>
            <person name="Salvetti E."/>
            <person name="Wrobel A."/>
            <person name="Rasinkangas P."/>
            <person name="Parkhill J."/>
            <person name="Rea M.C."/>
            <person name="O'Sullivan O."/>
            <person name="Ritari J."/>
            <person name="Douillard F.P."/>
            <person name="Paul Ross R."/>
            <person name="Yang R."/>
            <person name="Briner A.E."/>
            <person name="Felis G.E."/>
            <person name="de Vos W.M."/>
            <person name="Barrangou R."/>
            <person name="Klaenhammer T.R."/>
            <person name="Caufield P.W."/>
            <person name="Cui Y."/>
            <person name="Zhang H."/>
            <person name="O'Toole P.W."/>
        </authorList>
    </citation>
    <scope>NUCLEOTIDE SEQUENCE [LARGE SCALE GENOMIC DNA]</scope>
    <source>
        <strain evidence="20 21">DSM 18382</strain>
    </source>
</reference>
<evidence type="ECO:0000256" key="3">
    <source>
        <dbReference type="ARBA" id="ARBA00006883"/>
    </source>
</evidence>
<dbReference type="Gene3D" id="3.40.50.300">
    <property type="entry name" value="P-loop containing nucleotide triphosphate hydrolases"/>
    <property type="match status" value="1"/>
</dbReference>
<evidence type="ECO:0000313" key="21">
    <source>
        <dbReference type="Proteomes" id="UP000051966"/>
    </source>
</evidence>
<proteinExistence type="inferred from homology"/>
<feature type="binding site" evidence="16">
    <location>
        <position position="206"/>
    </location>
    <ligand>
        <name>Mg(2+)</name>
        <dbReference type="ChEBI" id="CHEBI:18420"/>
    </ligand>
</feature>
<dbReference type="Pfam" id="PF07475">
    <property type="entry name" value="Hpr_kinase_C"/>
    <property type="match status" value="1"/>
</dbReference>
<dbReference type="OrthoDB" id="9778803at2"/>
<dbReference type="PANTHER" id="PTHR30305:SF1">
    <property type="entry name" value="HPR KINASE_PHOSPHORYLASE"/>
    <property type="match status" value="1"/>
</dbReference>
<dbReference type="GO" id="GO:0005524">
    <property type="term" value="F:ATP binding"/>
    <property type="evidence" value="ECO:0007669"/>
    <property type="project" value="UniProtKB-UniRule"/>
</dbReference>
<dbReference type="HAMAP" id="MF_01249">
    <property type="entry name" value="HPr_kinase"/>
    <property type="match status" value="1"/>
</dbReference>
<keyword evidence="7 16" id="KW-0479">Metal-binding</keyword>
<evidence type="ECO:0000256" key="15">
    <source>
        <dbReference type="ARBA" id="ARBA00047657"/>
    </source>
</evidence>
<dbReference type="PANTHER" id="PTHR30305">
    <property type="entry name" value="PROTEIN YJDM-RELATED"/>
    <property type="match status" value="1"/>
</dbReference>
<dbReference type="EC" id="2.7.4.-" evidence="16"/>
<evidence type="ECO:0000256" key="10">
    <source>
        <dbReference type="ARBA" id="ARBA00022840"/>
    </source>
</evidence>
<keyword evidence="5 16" id="KW-0723">Serine/threonine-protein kinase</keyword>
<feature type="domain" description="HPr kinase/phosphorylase C-terminal" evidence="19">
    <location>
        <begin position="134"/>
        <end position="302"/>
    </location>
</feature>
<keyword evidence="6 16" id="KW-0808">Transferase</keyword>
<keyword evidence="10 16" id="KW-0067">ATP-binding</keyword>
<protein>
    <recommendedName>
        <fullName evidence="4 16">HPr kinase/phosphorylase</fullName>
        <shortName evidence="16">HPrK/P</shortName>
        <ecNumber evidence="16">2.7.11.-</ecNumber>
        <ecNumber evidence="16">2.7.4.-</ecNumber>
    </recommendedName>
    <alternativeName>
        <fullName evidence="14 16">HPr(Ser) kinase/phosphorylase</fullName>
    </alternativeName>
</protein>
<keyword evidence="13 16" id="KW-0119">Carbohydrate metabolism</keyword>
<feature type="compositionally biased region" description="Basic and acidic residues" evidence="17">
    <location>
        <begin position="314"/>
        <end position="328"/>
    </location>
</feature>
<evidence type="ECO:0000259" key="19">
    <source>
        <dbReference type="Pfam" id="PF07475"/>
    </source>
</evidence>
<dbReference type="GO" id="GO:0006109">
    <property type="term" value="P:regulation of carbohydrate metabolic process"/>
    <property type="evidence" value="ECO:0007669"/>
    <property type="project" value="UniProtKB-UniRule"/>
</dbReference>
<feature type="active site" description="Proton acceptor; for phosphorylation activity. Proton donor; for dephosphorylation activity" evidence="16">
    <location>
        <position position="181"/>
    </location>
</feature>
<dbReference type="GO" id="GO:0004712">
    <property type="term" value="F:protein serine/threonine/tyrosine kinase activity"/>
    <property type="evidence" value="ECO:0007669"/>
    <property type="project" value="UniProtKB-UniRule"/>
</dbReference>
<dbReference type="EMBL" id="AZFY01000029">
    <property type="protein sequence ID" value="KRM10772.1"/>
    <property type="molecule type" value="Genomic_DNA"/>
</dbReference>
<keyword evidence="11 16" id="KW-0460">Magnesium</keyword>
<evidence type="ECO:0000256" key="12">
    <source>
        <dbReference type="ARBA" id="ARBA00023268"/>
    </source>
</evidence>
<organism evidence="20 21">
    <name type="scientific">Lentilactobacillus farraginis DSM 18382 = JCM 14108</name>
    <dbReference type="NCBI Taxonomy" id="1423743"/>
    <lineage>
        <taxon>Bacteria</taxon>
        <taxon>Bacillati</taxon>
        <taxon>Bacillota</taxon>
        <taxon>Bacilli</taxon>
        <taxon>Lactobacillales</taxon>
        <taxon>Lactobacillaceae</taxon>
        <taxon>Lentilactobacillus</taxon>
    </lineage>
</organism>
<dbReference type="InterPro" id="IPR011104">
    <property type="entry name" value="Hpr_kin/Pase_C"/>
</dbReference>
<dbReference type="GO" id="GO:0004674">
    <property type="term" value="F:protein serine/threonine kinase activity"/>
    <property type="evidence" value="ECO:0007669"/>
    <property type="project" value="UniProtKB-KW"/>
</dbReference>
<comment type="similarity">
    <text evidence="3 16">Belongs to the HPrK/P family.</text>
</comment>
<dbReference type="FunFam" id="3.40.50.300:FF:000174">
    <property type="entry name" value="HPr kinase/phosphorylase"/>
    <property type="match status" value="1"/>
</dbReference>
<evidence type="ECO:0000256" key="6">
    <source>
        <dbReference type="ARBA" id="ARBA00022679"/>
    </source>
</evidence>
<accession>A0A0R1W4E2</accession>
<sequence length="343" mass="38076">MFLTESVNVADLVTNTRLDVYYGKEYLATKTISTSDISRPGLELTGFFNYYPAKRIQLLGITEISYSKGMTHEDLLDVMKKMCQPQTPAFVVSTQLDPPEELLEAAKAQHIPVLGSKLTTSRILSNMTNYLEDKLAERKSLHGVLVDVYGLGILITGDSGIGKSETALELVKRGHRLIADDRVEVYQQDEQTLVGTAPAILRHLLEIRGIGIIDVMTLFGTGAVRSQTKVDLIIHLANYTKEAKFDRLGNGTQDVHIFDVDVPKITIPVKTGRNLAIIIEAAAMNFRAQSMGYDATETFDRNLNNLIKANSQNDIKEKAEEKKVEKKNKNLIGKAPIKPDSEK</sequence>
<feature type="binding site" evidence="16">
    <location>
        <position position="164"/>
    </location>
    <ligand>
        <name>Mg(2+)</name>
        <dbReference type="ChEBI" id="CHEBI:18420"/>
    </ligand>
</feature>
<comment type="catalytic activity">
    <reaction evidence="15 16">
        <text>[HPr protein]-O-phospho-L-serine + phosphate + H(+) = [HPr protein]-L-serine + diphosphate</text>
        <dbReference type="Rhea" id="RHEA:46604"/>
        <dbReference type="Rhea" id="RHEA-COMP:11602"/>
        <dbReference type="Rhea" id="RHEA-COMP:11603"/>
        <dbReference type="ChEBI" id="CHEBI:15378"/>
        <dbReference type="ChEBI" id="CHEBI:29999"/>
        <dbReference type="ChEBI" id="CHEBI:33019"/>
        <dbReference type="ChEBI" id="CHEBI:43474"/>
        <dbReference type="ChEBI" id="CHEBI:83421"/>
    </reaction>
</comment>
<comment type="catalytic activity">
    <reaction evidence="1 16">
        <text>[HPr protein]-L-serine + ATP = [HPr protein]-O-phospho-L-serine + ADP + H(+)</text>
        <dbReference type="Rhea" id="RHEA:46600"/>
        <dbReference type="Rhea" id="RHEA-COMP:11602"/>
        <dbReference type="Rhea" id="RHEA-COMP:11603"/>
        <dbReference type="ChEBI" id="CHEBI:15378"/>
        <dbReference type="ChEBI" id="CHEBI:29999"/>
        <dbReference type="ChEBI" id="CHEBI:30616"/>
        <dbReference type="ChEBI" id="CHEBI:83421"/>
        <dbReference type="ChEBI" id="CHEBI:456216"/>
    </reaction>
</comment>
<dbReference type="InterPro" id="IPR011126">
    <property type="entry name" value="Hpr_kin/Pase_Hpr_N"/>
</dbReference>
<evidence type="ECO:0000259" key="18">
    <source>
        <dbReference type="Pfam" id="PF02603"/>
    </source>
</evidence>
<gene>
    <name evidence="16" type="primary">hprK</name>
    <name evidence="20" type="ORF">FD41_GL002059</name>
</gene>
<evidence type="ECO:0000256" key="4">
    <source>
        <dbReference type="ARBA" id="ARBA00018922"/>
    </source>
</evidence>
<dbReference type="InterPro" id="IPR028979">
    <property type="entry name" value="Ser_kin/Pase_Hpr-like_N_sf"/>
</dbReference>
<evidence type="ECO:0000256" key="1">
    <source>
        <dbReference type="ARBA" id="ARBA00001120"/>
    </source>
</evidence>
<feature type="domain" description="HPr(Ser) kinase/phosphorylase N-terminal" evidence="18">
    <location>
        <begin position="7"/>
        <end position="131"/>
    </location>
</feature>
<dbReference type="InterPro" id="IPR027417">
    <property type="entry name" value="P-loop_NTPase"/>
</dbReference>
<evidence type="ECO:0000256" key="17">
    <source>
        <dbReference type="SAM" id="MobiDB-lite"/>
    </source>
</evidence>
<evidence type="ECO:0000256" key="9">
    <source>
        <dbReference type="ARBA" id="ARBA00022777"/>
    </source>
</evidence>
<comment type="miscellaneous">
    <text evidence="16">Both phosphorylation and phosphorolysis are carried out by the same active site and suggest a common mechanism for both reactions.</text>
</comment>
<comment type="caution">
    <text evidence="20">The sequence shown here is derived from an EMBL/GenBank/DDBJ whole genome shotgun (WGS) entry which is preliminary data.</text>
</comment>
<feature type="active site" evidence="16">
    <location>
        <position position="247"/>
    </location>
</feature>
<dbReference type="CDD" id="cd01918">
    <property type="entry name" value="HprK_C"/>
    <property type="match status" value="1"/>
</dbReference>
<dbReference type="GO" id="GO:0000287">
    <property type="term" value="F:magnesium ion binding"/>
    <property type="evidence" value="ECO:0007669"/>
    <property type="project" value="UniProtKB-UniRule"/>
</dbReference>
<dbReference type="NCBIfam" id="TIGR00679">
    <property type="entry name" value="hpr-ser"/>
    <property type="match status" value="1"/>
</dbReference>
<name>A0A0R1W4E2_9LACO</name>
<feature type="active site" evidence="16">
    <location>
        <position position="142"/>
    </location>
</feature>
<dbReference type="SUPFAM" id="SSF75138">
    <property type="entry name" value="HprK N-terminal domain-like"/>
    <property type="match status" value="1"/>
</dbReference>
<keyword evidence="21" id="KW-1185">Reference proteome</keyword>
<dbReference type="InterPro" id="IPR003755">
    <property type="entry name" value="HPr(Ser)_kin/Pase"/>
</dbReference>
<comment type="domain">
    <text evidence="16">The Walker A ATP-binding motif also binds Pi and PPi.</text>
</comment>
<comment type="subunit">
    <text evidence="16">Homohexamer.</text>
</comment>